<dbReference type="InterPro" id="IPR029068">
    <property type="entry name" value="Glyas_Bleomycin-R_OHBP_Dase"/>
</dbReference>
<dbReference type="InterPro" id="IPR037523">
    <property type="entry name" value="VOC_core"/>
</dbReference>
<feature type="domain" description="VOC" evidence="1">
    <location>
        <begin position="1"/>
        <end position="126"/>
    </location>
</feature>
<dbReference type="PROSITE" id="PS51819">
    <property type="entry name" value="VOC"/>
    <property type="match status" value="1"/>
</dbReference>
<accession>A0ABW3C8T8</accession>
<evidence type="ECO:0000313" key="2">
    <source>
        <dbReference type="EMBL" id="MFD0850009.1"/>
    </source>
</evidence>
<evidence type="ECO:0000313" key="3">
    <source>
        <dbReference type="Proteomes" id="UP001597124"/>
    </source>
</evidence>
<sequence>MLGYATVGTNDIEKSRGFYDPLLAEFGAKRLMAFDNGFTMYGTGYDAPMLAVTPPYDGNAATVGNGTMIALVAGSRPQVDAVYAKARALGGADEGEPGVRGEEGPQAFYGAYFRDPDGNKLCVFRIGGAA</sequence>
<dbReference type="Gene3D" id="3.10.180.10">
    <property type="entry name" value="2,3-Dihydroxybiphenyl 1,2-Dioxygenase, domain 1"/>
    <property type="match status" value="1"/>
</dbReference>
<name>A0ABW3C8T8_SPHXN</name>
<evidence type="ECO:0000259" key="1">
    <source>
        <dbReference type="PROSITE" id="PS51819"/>
    </source>
</evidence>
<gene>
    <name evidence="2" type="ORF">ACFQ00_16860</name>
</gene>
<reference evidence="3" key="1">
    <citation type="journal article" date="2019" name="Int. J. Syst. Evol. Microbiol.">
        <title>The Global Catalogue of Microorganisms (GCM) 10K type strain sequencing project: providing services to taxonomists for standard genome sequencing and annotation.</title>
        <authorList>
            <consortium name="The Broad Institute Genomics Platform"/>
            <consortium name="The Broad Institute Genome Sequencing Center for Infectious Disease"/>
            <person name="Wu L."/>
            <person name="Ma J."/>
        </authorList>
    </citation>
    <scope>NUCLEOTIDE SEQUENCE [LARGE SCALE GENOMIC DNA]</scope>
    <source>
        <strain evidence="3">CCUG 52537</strain>
    </source>
</reference>
<keyword evidence="3" id="KW-1185">Reference proteome</keyword>
<dbReference type="Pfam" id="PF00903">
    <property type="entry name" value="Glyoxalase"/>
    <property type="match status" value="1"/>
</dbReference>
<dbReference type="CDD" id="cd07262">
    <property type="entry name" value="VOC_like"/>
    <property type="match status" value="1"/>
</dbReference>
<dbReference type="SUPFAM" id="SSF54593">
    <property type="entry name" value="Glyoxalase/Bleomycin resistance protein/Dihydroxybiphenyl dioxygenase"/>
    <property type="match status" value="1"/>
</dbReference>
<protein>
    <submittedName>
        <fullName evidence="2">VOC family protein</fullName>
    </submittedName>
</protein>
<proteinExistence type="predicted"/>
<dbReference type="PANTHER" id="PTHR35006:SF1">
    <property type="entry name" value="BLL2941 PROTEIN"/>
    <property type="match status" value="1"/>
</dbReference>
<dbReference type="Proteomes" id="UP001597124">
    <property type="component" value="Unassembled WGS sequence"/>
</dbReference>
<organism evidence="2 3">
    <name type="scientific">Sphingosinicella xenopeptidilytica</name>
    <dbReference type="NCBI Taxonomy" id="364098"/>
    <lineage>
        <taxon>Bacteria</taxon>
        <taxon>Pseudomonadati</taxon>
        <taxon>Pseudomonadota</taxon>
        <taxon>Alphaproteobacteria</taxon>
        <taxon>Sphingomonadales</taxon>
        <taxon>Sphingosinicellaceae</taxon>
        <taxon>Sphingosinicella</taxon>
    </lineage>
</organism>
<dbReference type="RefSeq" id="WP_381493538.1">
    <property type="nucleotide sequence ID" value="NZ_JBHTIK010000015.1"/>
</dbReference>
<comment type="caution">
    <text evidence="2">The sequence shown here is derived from an EMBL/GenBank/DDBJ whole genome shotgun (WGS) entry which is preliminary data.</text>
</comment>
<dbReference type="InterPro" id="IPR004360">
    <property type="entry name" value="Glyas_Fos-R_dOase_dom"/>
</dbReference>
<dbReference type="PANTHER" id="PTHR35006">
    <property type="entry name" value="GLYOXALASE FAMILY PROTEIN (AFU_ORTHOLOGUE AFUA_5G14830)"/>
    <property type="match status" value="1"/>
</dbReference>
<dbReference type="EMBL" id="JBHTIK010000015">
    <property type="protein sequence ID" value="MFD0850009.1"/>
    <property type="molecule type" value="Genomic_DNA"/>
</dbReference>